<name>A0AAV0FRN1_9ASTE</name>
<accession>A0AAV0FRN1</accession>
<keyword evidence="2" id="KW-1185">Reference proteome</keyword>
<dbReference type="Proteomes" id="UP001152523">
    <property type="component" value="Unassembled WGS sequence"/>
</dbReference>
<evidence type="ECO:0000313" key="2">
    <source>
        <dbReference type="Proteomes" id="UP001152523"/>
    </source>
</evidence>
<gene>
    <name evidence="1" type="ORF">CEPIT_LOCUS36491</name>
</gene>
<dbReference type="AlphaFoldDB" id="A0AAV0FRN1"/>
<evidence type="ECO:0000313" key="1">
    <source>
        <dbReference type="EMBL" id="CAH9138025.1"/>
    </source>
</evidence>
<reference evidence="1" key="1">
    <citation type="submission" date="2022-07" db="EMBL/GenBank/DDBJ databases">
        <authorList>
            <person name="Macas J."/>
            <person name="Novak P."/>
            <person name="Neumann P."/>
        </authorList>
    </citation>
    <scope>NUCLEOTIDE SEQUENCE</scope>
</reference>
<comment type="caution">
    <text evidence="1">The sequence shown here is derived from an EMBL/GenBank/DDBJ whole genome shotgun (WGS) entry which is preliminary data.</text>
</comment>
<dbReference type="EMBL" id="CAMAPF010001002">
    <property type="protein sequence ID" value="CAH9138025.1"/>
    <property type="molecule type" value="Genomic_DNA"/>
</dbReference>
<sequence length="115" mass="12823">MTYLEIQPVHNPKEVPVATPADRELEQKRKDRVVAARHMQSHAGLHIRVPASLHSPFRGLSCHASAIASSTIPMRWTAPSDWRANCSGLFLGNKRPMAWKKILGTKVKGPLLKCH</sequence>
<protein>
    <submittedName>
        <fullName evidence="1">Uncharacterized protein</fullName>
    </submittedName>
</protein>
<organism evidence="1 2">
    <name type="scientific">Cuscuta epithymum</name>
    <dbReference type="NCBI Taxonomy" id="186058"/>
    <lineage>
        <taxon>Eukaryota</taxon>
        <taxon>Viridiplantae</taxon>
        <taxon>Streptophyta</taxon>
        <taxon>Embryophyta</taxon>
        <taxon>Tracheophyta</taxon>
        <taxon>Spermatophyta</taxon>
        <taxon>Magnoliopsida</taxon>
        <taxon>eudicotyledons</taxon>
        <taxon>Gunneridae</taxon>
        <taxon>Pentapetalae</taxon>
        <taxon>asterids</taxon>
        <taxon>lamiids</taxon>
        <taxon>Solanales</taxon>
        <taxon>Convolvulaceae</taxon>
        <taxon>Cuscuteae</taxon>
        <taxon>Cuscuta</taxon>
        <taxon>Cuscuta subgen. Cuscuta</taxon>
    </lineage>
</organism>
<proteinExistence type="predicted"/>